<dbReference type="RefSeq" id="WP_169188902.1">
    <property type="nucleotide sequence ID" value="NZ_JABBPK010000001.1"/>
</dbReference>
<dbReference type="AlphaFoldDB" id="A0A7Y0KBG6"/>
<name>A0A7Y0KBG6_9BACI</name>
<comment type="caution">
    <text evidence="4">The sequence shown here is derived from an EMBL/GenBank/DDBJ whole genome shotgun (WGS) entry which is preliminary data.</text>
</comment>
<organism evidence="4 5">
    <name type="scientific">Niallia alba</name>
    <dbReference type="NCBI Taxonomy" id="2729105"/>
    <lineage>
        <taxon>Bacteria</taxon>
        <taxon>Bacillati</taxon>
        <taxon>Bacillota</taxon>
        <taxon>Bacilli</taxon>
        <taxon>Bacillales</taxon>
        <taxon>Bacillaceae</taxon>
        <taxon>Niallia</taxon>
    </lineage>
</organism>
<keyword evidence="3" id="KW-0812">Transmembrane</keyword>
<evidence type="ECO:0000256" key="1">
    <source>
        <dbReference type="SAM" id="Coils"/>
    </source>
</evidence>
<feature type="region of interest" description="Disordered" evidence="2">
    <location>
        <begin position="233"/>
        <end position="253"/>
    </location>
</feature>
<dbReference type="EMBL" id="JABBPK010000001">
    <property type="protein sequence ID" value="NMO78645.1"/>
    <property type="molecule type" value="Genomic_DNA"/>
</dbReference>
<gene>
    <name evidence="4" type="ORF">HHU08_16800</name>
</gene>
<dbReference type="Proteomes" id="UP000588491">
    <property type="component" value="Unassembled WGS sequence"/>
</dbReference>
<keyword evidence="1" id="KW-0175">Coiled coil</keyword>
<keyword evidence="5" id="KW-1185">Reference proteome</keyword>
<feature type="transmembrane region" description="Helical" evidence="3">
    <location>
        <begin position="9"/>
        <end position="30"/>
    </location>
</feature>
<evidence type="ECO:0000313" key="4">
    <source>
        <dbReference type="EMBL" id="NMO78645.1"/>
    </source>
</evidence>
<dbReference type="Gene3D" id="3.30.70.60">
    <property type="match status" value="1"/>
</dbReference>
<protein>
    <submittedName>
        <fullName evidence="4">Pilus assembly protein PilO</fullName>
    </submittedName>
</protein>
<keyword evidence="3" id="KW-0472">Membrane</keyword>
<feature type="coiled-coil region" evidence="1">
    <location>
        <begin position="38"/>
        <end position="65"/>
    </location>
</feature>
<dbReference type="InterPro" id="IPR014717">
    <property type="entry name" value="Transl_elong_EF1B/ribsomal_bS6"/>
</dbReference>
<accession>A0A7Y0KBG6</accession>
<proteinExistence type="predicted"/>
<evidence type="ECO:0000256" key="2">
    <source>
        <dbReference type="SAM" id="MobiDB-lite"/>
    </source>
</evidence>
<evidence type="ECO:0000313" key="5">
    <source>
        <dbReference type="Proteomes" id="UP000588491"/>
    </source>
</evidence>
<evidence type="ECO:0000256" key="3">
    <source>
        <dbReference type="SAM" id="Phobius"/>
    </source>
</evidence>
<sequence>MRLSDHKPLVFFSLSMILLVLAALYSYYFYLMPLYNDVNMKKTELQMAEQQANILESKLKTTGSEANTNTIELQKKVPVKRLLEQALLEIEKVEIISDTNIIEMSINGTDTEEVTNGELTTADQAISDANKQENDGADEKTNTEEIVLPSGIHQTSINIIGEASTYFELERFIEKIEASNRIMTIDSLSITGPKEITSVEESDQVIDFELTVSIYYYPALNDLIEDLPRLDTPKVSERKNPFDTGTLENSKDE</sequence>
<keyword evidence="3" id="KW-1133">Transmembrane helix</keyword>
<reference evidence="4 5" key="1">
    <citation type="submission" date="2020-04" db="EMBL/GenBank/DDBJ databases">
        <title>Bacillus sp. UniB3 isolated from commercial digestive syrup.</title>
        <authorList>
            <person name="Thorat V."/>
            <person name="Kirdat K."/>
            <person name="Tiwarekar B."/>
            <person name="Yadav A."/>
        </authorList>
    </citation>
    <scope>NUCLEOTIDE SEQUENCE [LARGE SCALE GENOMIC DNA]</scope>
    <source>
        <strain evidence="4 5">UniB3</strain>
    </source>
</reference>